<dbReference type="AlphaFoldDB" id="A0A5N5W1H8"/>
<sequence length="223" mass="23009">MRPYLPAAAVALAVAALAGCSSGSSGSATSAAPPAGAQPLHAQPVGHTAGGGLPTGPGPQTRYTVQKQPAPGTCRYHFTSAKEPLPDPRCTPGAVSPAVTPSTLTQTICRPSGYTKSIRPPVSVTGPEKRANAASYGYTGDLHDAEYDHLVSLELGGDPNDPRNLWVEPPSPGHRPGGGPNNPKDQVESKLHTAICSGRVQIRDAQRAIATDWTTALTTLKIK</sequence>
<keyword evidence="4" id="KW-1185">Reference proteome</keyword>
<dbReference type="PROSITE" id="PS51257">
    <property type="entry name" value="PROKAR_LIPOPROTEIN"/>
    <property type="match status" value="1"/>
</dbReference>
<evidence type="ECO:0000313" key="3">
    <source>
        <dbReference type="EMBL" id="KAB7835747.1"/>
    </source>
</evidence>
<reference evidence="3 4" key="1">
    <citation type="journal article" date="2019" name="Microb. Cell Fact.">
        <title>Exploring novel herbicidin analogues by transcriptional regulator overexpression and MS/MS molecular networking.</title>
        <authorList>
            <person name="Shi Y."/>
            <person name="Gu R."/>
            <person name="Li Y."/>
            <person name="Wang X."/>
            <person name="Ren W."/>
            <person name="Li X."/>
            <person name="Wang L."/>
            <person name="Xie Y."/>
            <person name="Hong B."/>
        </authorList>
    </citation>
    <scope>NUCLEOTIDE SEQUENCE [LARGE SCALE GENOMIC DNA]</scope>
    <source>
        <strain evidence="3 4">US-43</strain>
    </source>
</reference>
<protein>
    <recommendedName>
        <fullName evidence="5">HNH endonuclease</fullName>
    </recommendedName>
</protein>
<feature type="region of interest" description="Disordered" evidence="1">
    <location>
        <begin position="160"/>
        <end position="187"/>
    </location>
</feature>
<feature type="region of interest" description="Disordered" evidence="1">
    <location>
        <begin position="23"/>
        <end position="67"/>
    </location>
</feature>
<feature type="chain" id="PRO_5038786998" description="HNH endonuclease" evidence="2">
    <location>
        <begin position="19"/>
        <end position="223"/>
    </location>
</feature>
<dbReference type="Proteomes" id="UP000327000">
    <property type="component" value="Unassembled WGS sequence"/>
</dbReference>
<organism evidence="3 4">
    <name type="scientific">Streptomyces mobaraensis</name>
    <name type="common">Streptoverticillium mobaraense</name>
    <dbReference type="NCBI Taxonomy" id="35621"/>
    <lineage>
        <taxon>Bacteria</taxon>
        <taxon>Bacillati</taxon>
        <taxon>Actinomycetota</taxon>
        <taxon>Actinomycetes</taxon>
        <taxon>Kitasatosporales</taxon>
        <taxon>Streptomycetaceae</taxon>
        <taxon>Streptomyces</taxon>
    </lineage>
</organism>
<gene>
    <name evidence="3" type="ORF">FRZ00_26370</name>
</gene>
<evidence type="ECO:0008006" key="5">
    <source>
        <dbReference type="Google" id="ProtNLM"/>
    </source>
</evidence>
<dbReference type="OrthoDB" id="163358at2"/>
<name>A0A5N5W1H8_STRMB</name>
<keyword evidence="2" id="KW-0732">Signal</keyword>
<evidence type="ECO:0000256" key="1">
    <source>
        <dbReference type="SAM" id="MobiDB-lite"/>
    </source>
</evidence>
<proteinExistence type="predicted"/>
<dbReference type="EMBL" id="VOKX01000106">
    <property type="protein sequence ID" value="KAB7835747.1"/>
    <property type="molecule type" value="Genomic_DNA"/>
</dbReference>
<feature type="compositionally biased region" description="Low complexity" evidence="1">
    <location>
        <begin position="23"/>
        <end position="37"/>
    </location>
</feature>
<evidence type="ECO:0000313" key="4">
    <source>
        <dbReference type="Proteomes" id="UP000327000"/>
    </source>
</evidence>
<evidence type="ECO:0000256" key="2">
    <source>
        <dbReference type="SAM" id="SignalP"/>
    </source>
</evidence>
<accession>A0A5N5W1H8</accession>
<feature type="signal peptide" evidence="2">
    <location>
        <begin position="1"/>
        <end position="18"/>
    </location>
</feature>
<comment type="caution">
    <text evidence="3">The sequence shown here is derived from an EMBL/GenBank/DDBJ whole genome shotgun (WGS) entry which is preliminary data.</text>
</comment>